<organism evidence="4 5">
    <name type="scientific">Chitinophaga fulva</name>
    <dbReference type="NCBI Taxonomy" id="2728842"/>
    <lineage>
        <taxon>Bacteria</taxon>
        <taxon>Pseudomonadati</taxon>
        <taxon>Bacteroidota</taxon>
        <taxon>Chitinophagia</taxon>
        <taxon>Chitinophagales</taxon>
        <taxon>Chitinophagaceae</taxon>
        <taxon>Chitinophaga</taxon>
    </lineage>
</organism>
<evidence type="ECO:0000313" key="4">
    <source>
        <dbReference type="EMBL" id="NML36049.1"/>
    </source>
</evidence>
<dbReference type="Pfam" id="PF16344">
    <property type="entry name" value="FecR_C"/>
    <property type="match status" value="1"/>
</dbReference>
<feature type="region of interest" description="Disordered" evidence="1">
    <location>
        <begin position="241"/>
        <end position="261"/>
    </location>
</feature>
<dbReference type="InterPro" id="IPR032508">
    <property type="entry name" value="FecR_C"/>
</dbReference>
<dbReference type="Pfam" id="PF04773">
    <property type="entry name" value="FecR"/>
    <property type="match status" value="1"/>
</dbReference>
<evidence type="ECO:0000313" key="5">
    <source>
        <dbReference type="Proteomes" id="UP000583266"/>
    </source>
</evidence>
<reference evidence="4 5" key="1">
    <citation type="submission" date="2020-04" db="EMBL/GenBank/DDBJ databases">
        <title>Chitinophaga sp. G-6-1-13 sp. nov., isolated from soil.</title>
        <authorList>
            <person name="Dahal R.H."/>
            <person name="Chaudhary D.K."/>
        </authorList>
    </citation>
    <scope>NUCLEOTIDE SEQUENCE [LARGE SCALE GENOMIC DNA]</scope>
    <source>
        <strain evidence="4 5">G-6-1-13</strain>
    </source>
</reference>
<dbReference type="Gene3D" id="2.60.120.1440">
    <property type="match status" value="1"/>
</dbReference>
<dbReference type="PANTHER" id="PTHR30273:SF2">
    <property type="entry name" value="PROTEIN FECR"/>
    <property type="match status" value="1"/>
</dbReference>
<dbReference type="AlphaFoldDB" id="A0A848GF24"/>
<dbReference type="Proteomes" id="UP000583266">
    <property type="component" value="Unassembled WGS sequence"/>
</dbReference>
<evidence type="ECO:0000256" key="1">
    <source>
        <dbReference type="SAM" id="MobiDB-lite"/>
    </source>
</evidence>
<dbReference type="GO" id="GO:0016989">
    <property type="term" value="F:sigma factor antagonist activity"/>
    <property type="evidence" value="ECO:0007669"/>
    <property type="project" value="TreeGrafter"/>
</dbReference>
<comment type="caution">
    <text evidence="4">The sequence shown here is derived from an EMBL/GenBank/DDBJ whole genome shotgun (WGS) entry which is preliminary data.</text>
</comment>
<dbReference type="PIRSF" id="PIRSF018266">
    <property type="entry name" value="FecR"/>
    <property type="match status" value="1"/>
</dbReference>
<dbReference type="InterPro" id="IPR006860">
    <property type="entry name" value="FecR"/>
</dbReference>
<name>A0A848GF24_9BACT</name>
<dbReference type="EMBL" id="JABBGC010000001">
    <property type="protein sequence ID" value="NML36049.1"/>
    <property type="molecule type" value="Genomic_DNA"/>
</dbReference>
<dbReference type="InterPro" id="IPR012373">
    <property type="entry name" value="Ferrdict_sens_TM"/>
</dbReference>
<evidence type="ECO:0000259" key="3">
    <source>
        <dbReference type="Pfam" id="PF16344"/>
    </source>
</evidence>
<sequence length="364" mass="40351">MQPNYSPGQMDDLIARFMSGNITPEDQQELEKWIDASPENREYFIQLRDAWMATAATGPYNTEAAWEEMRLVNAPVSVKRWKQVLKMAASYTLPFVLGGGVVFSWLSLKKGQGDQGMVTVTSPKGATTKIELSDGTEVWLNAGSKLEYASSFNTAGREVKLEGEAFFKVHTDSRKPFTVGASDLKILALGTSFNVKAYPEDKGVVTTLVDGAVRIDGSSTANPFKIMLKPHQHVVYKQTAGQQPAAGKSSSSHTAVPAPVETKEVSNTDIYTAWKDGSWIVTGQTLEELAVTMERRFNVNVDFKEEELKNYRFSGTFRQETLEQVLNILKLTAPLDYRIEEGTVTISVDKVLKEKYANALRNGK</sequence>
<dbReference type="RefSeq" id="WP_169223206.1">
    <property type="nucleotide sequence ID" value="NZ_JABBGC010000001.1"/>
</dbReference>
<proteinExistence type="predicted"/>
<evidence type="ECO:0000259" key="2">
    <source>
        <dbReference type="Pfam" id="PF04773"/>
    </source>
</evidence>
<dbReference type="PANTHER" id="PTHR30273">
    <property type="entry name" value="PERIPLASMIC SIGNAL SENSOR AND SIGMA FACTOR ACTIVATOR FECR-RELATED"/>
    <property type="match status" value="1"/>
</dbReference>
<feature type="domain" description="Protein FecR C-terminal" evidence="3">
    <location>
        <begin position="281"/>
        <end position="346"/>
    </location>
</feature>
<dbReference type="FunFam" id="2.60.120.1440:FF:000001">
    <property type="entry name" value="Putative anti-sigma factor"/>
    <property type="match status" value="1"/>
</dbReference>
<feature type="domain" description="FecR protein" evidence="2">
    <location>
        <begin position="119"/>
        <end position="214"/>
    </location>
</feature>
<protein>
    <submittedName>
        <fullName evidence="4">DUF4974 domain-containing protein</fullName>
    </submittedName>
</protein>
<keyword evidence="5" id="KW-1185">Reference proteome</keyword>
<accession>A0A848GF24</accession>
<dbReference type="Gene3D" id="3.55.50.30">
    <property type="match status" value="1"/>
</dbReference>
<gene>
    <name evidence="4" type="ORF">HHL17_02460</name>
</gene>